<organism evidence="4 5">
    <name type="scientific">Acipenser oxyrinchus oxyrinchus</name>
    <dbReference type="NCBI Taxonomy" id="40147"/>
    <lineage>
        <taxon>Eukaryota</taxon>
        <taxon>Metazoa</taxon>
        <taxon>Chordata</taxon>
        <taxon>Craniata</taxon>
        <taxon>Vertebrata</taxon>
        <taxon>Euteleostomi</taxon>
        <taxon>Actinopterygii</taxon>
        <taxon>Chondrostei</taxon>
        <taxon>Acipenseriformes</taxon>
        <taxon>Acipenseridae</taxon>
        <taxon>Acipenser</taxon>
    </lineage>
</organism>
<evidence type="ECO:0000313" key="4">
    <source>
        <dbReference type="EMBL" id="KAK1172377.1"/>
    </source>
</evidence>
<dbReference type="InterPro" id="IPR027986">
    <property type="entry name" value="TCAIM"/>
</dbReference>
<dbReference type="Proteomes" id="UP001230051">
    <property type="component" value="Unassembled WGS sequence"/>
</dbReference>
<protein>
    <submittedName>
        <fullName evidence="4">T-cell activation inhibitor, mitochondrial isoform X3</fullName>
    </submittedName>
</protein>
<keyword evidence="5" id="KW-1185">Reference proteome</keyword>
<dbReference type="EMBL" id="JAGXEW010000004">
    <property type="protein sequence ID" value="KAK1172377.1"/>
    <property type="molecule type" value="Genomic_DNA"/>
</dbReference>
<dbReference type="Pfam" id="PF14688">
    <property type="entry name" value="DUF4461"/>
    <property type="match status" value="1"/>
</dbReference>
<proteinExistence type="predicted"/>
<dbReference type="InterPro" id="IPR027989">
    <property type="entry name" value="DUF4461"/>
</dbReference>
<evidence type="ECO:0000259" key="3">
    <source>
        <dbReference type="Pfam" id="PF14688"/>
    </source>
</evidence>
<dbReference type="InterPro" id="IPR028031">
    <property type="entry name" value="DUF4460"/>
</dbReference>
<reference evidence="4" key="1">
    <citation type="submission" date="2022-02" db="EMBL/GenBank/DDBJ databases">
        <title>Atlantic sturgeon de novo genome assembly.</title>
        <authorList>
            <person name="Stock M."/>
            <person name="Klopp C."/>
            <person name="Guiguen Y."/>
            <person name="Cabau C."/>
            <person name="Parinello H."/>
            <person name="Santidrian Yebra-Pimentel E."/>
            <person name="Kuhl H."/>
            <person name="Dirks R.P."/>
            <person name="Guessner J."/>
            <person name="Wuertz S."/>
            <person name="Du K."/>
            <person name="Schartl M."/>
        </authorList>
    </citation>
    <scope>NUCLEOTIDE SEQUENCE</scope>
    <source>
        <strain evidence="4">STURGEONOMICS-FGT-2020</strain>
        <tissue evidence="4">Whole blood</tissue>
    </source>
</reference>
<dbReference type="PANTHER" id="PTHR31596">
    <property type="entry name" value="T-CELL ACTIVATION INHIBITOR, MITOCHONDRIAL"/>
    <property type="match status" value="1"/>
</dbReference>
<feature type="domain" description="DUF4461" evidence="3">
    <location>
        <begin position="230"/>
        <end position="531"/>
    </location>
</feature>
<feature type="transmembrane region" description="Helical" evidence="1">
    <location>
        <begin position="6"/>
        <end position="30"/>
    </location>
</feature>
<keyword evidence="1" id="KW-0472">Membrane</keyword>
<name>A0AAD8LR35_ACIOX</name>
<evidence type="ECO:0000259" key="2">
    <source>
        <dbReference type="Pfam" id="PF14687"/>
    </source>
</evidence>
<dbReference type="PANTHER" id="PTHR31596:SF1">
    <property type="entry name" value="T-CELL ACTIVATION INHIBITOR, MITOCHONDRIAL"/>
    <property type="match status" value="1"/>
</dbReference>
<comment type="caution">
    <text evidence="4">The sequence shown here is derived from an EMBL/GenBank/DDBJ whole genome shotgun (WGS) entry which is preliminary data.</text>
</comment>
<sequence length="532" mass="61446">MKCENIVFDVVFSCISANVWLCLHFVLIFSRWVRSESDEMSVTFLRYVTRIRLENHFAPHICQARLLSGADAVSALRPFYFAVHPDFFGQFPRERAVNENSLKRLNGYLESLQKPGFRSLQPTQLTFYVRDTESDKSLSPCLIPSAGFRAVSFTLQTRDVLSTVLGVLKSCSLSTEHVHNLKISVGPPQQKHEAGAPFYRPIKWDKTYYSFTGFKDPDEELEKAERMKPTFSSWLSNNEASAAKKHKESLPQRAELKRLRKELCHKLGLADIRWQRSWGVAHRCSQLHSLSRLSQQNPESLRNIKGHTVIFTDQSGVNAAGHVMLGTMDVHHQWAKLFEKLPSYGDLIIQMSMLEERISHLLGGIQVIHVDKLQPVLLLEEYYSTLSAFYKRLFAMRIPFHPRSLQGLQMTLENDRSSPSLHESGHFNIPTICEPSTLQWFIQTKAQEARRRMKRREELKAEENALILVCTEKLSLKRLYKERSITSTQMIPCCKRLVEKRLPYMQGMHLCVSHFYSVLQDGDLCIPWDWKS</sequence>
<gene>
    <name evidence="4" type="primary">TCAIM</name>
    <name evidence="4" type="ORF">AOXY_G4943</name>
</gene>
<dbReference type="GO" id="GO:0005739">
    <property type="term" value="C:mitochondrion"/>
    <property type="evidence" value="ECO:0007669"/>
    <property type="project" value="TreeGrafter"/>
</dbReference>
<keyword evidence="1" id="KW-1133">Transmembrane helix</keyword>
<feature type="domain" description="DUF4460" evidence="2">
    <location>
        <begin position="65"/>
        <end position="173"/>
    </location>
</feature>
<evidence type="ECO:0000256" key="1">
    <source>
        <dbReference type="SAM" id="Phobius"/>
    </source>
</evidence>
<dbReference type="Pfam" id="PF14687">
    <property type="entry name" value="DUF4460"/>
    <property type="match status" value="1"/>
</dbReference>
<accession>A0AAD8LR35</accession>
<keyword evidence="1" id="KW-0812">Transmembrane</keyword>
<dbReference type="AlphaFoldDB" id="A0AAD8LR35"/>
<evidence type="ECO:0000313" key="5">
    <source>
        <dbReference type="Proteomes" id="UP001230051"/>
    </source>
</evidence>